<proteinExistence type="predicted"/>
<reference evidence="8 9" key="1">
    <citation type="submission" date="2017-05" db="EMBL/GenBank/DDBJ databases">
        <title>Genome sequencing of Fusobacterium nucleatum subsp. polymorphum KCOM 1001 (=ChDC F119).</title>
        <authorList>
            <person name="Kook J.-K."/>
            <person name="Park S.-N."/>
            <person name="Lim Y.K."/>
            <person name="Roh H."/>
        </authorList>
    </citation>
    <scope>NUCLEOTIDE SEQUENCE [LARGE SCALE GENOMIC DNA]</scope>
    <source>
        <strain evidence="8 9">KCOM 1001</strain>
    </source>
</reference>
<evidence type="ECO:0000313" key="8">
    <source>
        <dbReference type="EMBL" id="OWP25732.1"/>
    </source>
</evidence>
<dbReference type="PROSITE" id="PS00397">
    <property type="entry name" value="RECOMBINASES_1"/>
    <property type="match status" value="1"/>
</dbReference>
<dbReference type="InterPro" id="IPR006119">
    <property type="entry name" value="Resolv_N"/>
</dbReference>
<evidence type="ECO:0000313" key="9">
    <source>
        <dbReference type="Proteomes" id="UP000197470"/>
    </source>
</evidence>
<comment type="caution">
    <text evidence="8">The sequence shown here is derived from an EMBL/GenBank/DDBJ whole genome shotgun (WGS) entry which is preliminary data.</text>
</comment>
<dbReference type="PROSITE" id="PS51736">
    <property type="entry name" value="RECOMBINASES_3"/>
    <property type="match status" value="1"/>
</dbReference>
<evidence type="ECO:0000256" key="1">
    <source>
        <dbReference type="ARBA" id="ARBA00022908"/>
    </source>
</evidence>
<feature type="domain" description="Resolvase/invertase-type recombinase catalytic" evidence="6">
    <location>
        <begin position="19"/>
        <end position="165"/>
    </location>
</feature>
<dbReference type="CDD" id="cd03768">
    <property type="entry name" value="SR_ResInv"/>
    <property type="match status" value="1"/>
</dbReference>
<dbReference type="GO" id="GO:0000150">
    <property type="term" value="F:DNA strand exchange activity"/>
    <property type="evidence" value="ECO:0007669"/>
    <property type="project" value="InterPro"/>
</dbReference>
<feature type="domain" description="Recombinase" evidence="7">
    <location>
        <begin position="173"/>
        <end position="283"/>
    </location>
</feature>
<dbReference type="PANTHER" id="PTHR30461:SF23">
    <property type="entry name" value="DNA RECOMBINASE-RELATED"/>
    <property type="match status" value="1"/>
</dbReference>
<evidence type="ECO:0000259" key="7">
    <source>
        <dbReference type="PROSITE" id="PS51737"/>
    </source>
</evidence>
<dbReference type="PANTHER" id="PTHR30461">
    <property type="entry name" value="DNA-INVERTASE FROM LAMBDOID PROPHAGE"/>
    <property type="match status" value="1"/>
</dbReference>
<dbReference type="AlphaFoldDB" id="A0A246EGI9"/>
<dbReference type="InterPro" id="IPR011109">
    <property type="entry name" value="DNA_bind_recombinase_dom"/>
</dbReference>
<dbReference type="InterPro" id="IPR025827">
    <property type="entry name" value="Zn_ribbon_recom_dom"/>
</dbReference>
<dbReference type="SMART" id="SM00857">
    <property type="entry name" value="Resolvase"/>
    <property type="match status" value="1"/>
</dbReference>
<evidence type="ECO:0000256" key="3">
    <source>
        <dbReference type="ARBA" id="ARBA00023172"/>
    </source>
</evidence>
<feature type="active site" description="O-(5'-phospho-DNA)-serine intermediate" evidence="4 5">
    <location>
        <position position="27"/>
    </location>
</feature>
<evidence type="ECO:0000259" key="6">
    <source>
        <dbReference type="PROSITE" id="PS51736"/>
    </source>
</evidence>
<dbReference type="InterPro" id="IPR050639">
    <property type="entry name" value="SSR_resolvase"/>
</dbReference>
<gene>
    <name evidence="8" type="ORF">CA839_07375</name>
</gene>
<dbReference type="InterPro" id="IPR006118">
    <property type="entry name" value="Recombinase_CS"/>
</dbReference>
<dbReference type="Proteomes" id="UP000197470">
    <property type="component" value="Unassembled WGS sequence"/>
</dbReference>
<dbReference type="EMBL" id="NHRT01000001">
    <property type="protein sequence ID" value="OWP25732.1"/>
    <property type="molecule type" value="Genomic_DNA"/>
</dbReference>
<dbReference type="Pfam" id="PF07508">
    <property type="entry name" value="Recombinase"/>
    <property type="match status" value="1"/>
</dbReference>
<dbReference type="Pfam" id="PF00239">
    <property type="entry name" value="Resolvase"/>
    <property type="match status" value="1"/>
</dbReference>
<dbReference type="Gene3D" id="3.90.1750.20">
    <property type="entry name" value="Putative Large Serine Recombinase, Chain B, Domain 2"/>
    <property type="match status" value="1"/>
</dbReference>
<keyword evidence="2" id="KW-0238">DNA-binding</keyword>
<evidence type="ECO:0000256" key="4">
    <source>
        <dbReference type="PIRSR" id="PIRSR606118-50"/>
    </source>
</evidence>
<keyword evidence="1" id="KW-0229">DNA integration</keyword>
<dbReference type="GO" id="GO:0003677">
    <property type="term" value="F:DNA binding"/>
    <property type="evidence" value="ECO:0007669"/>
    <property type="project" value="UniProtKB-KW"/>
</dbReference>
<dbReference type="GO" id="GO:0015074">
    <property type="term" value="P:DNA integration"/>
    <property type="evidence" value="ECO:0007669"/>
    <property type="project" value="UniProtKB-KW"/>
</dbReference>
<name>A0A246EGI9_FUSNP</name>
<protein>
    <submittedName>
        <fullName evidence="8">Recombinase family protein</fullName>
    </submittedName>
</protein>
<evidence type="ECO:0000256" key="2">
    <source>
        <dbReference type="ARBA" id="ARBA00023125"/>
    </source>
</evidence>
<organism evidence="8 9">
    <name type="scientific">Fusobacterium nucleatum subsp. polymorphum</name>
    <name type="common">Fusobacterium polymorphum</name>
    <dbReference type="NCBI Taxonomy" id="76857"/>
    <lineage>
        <taxon>Bacteria</taxon>
        <taxon>Fusobacteriati</taxon>
        <taxon>Fusobacteriota</taxon>
        <taxon>Fusobacteriia</taxon>
        <taxon>Fusobacteriales</taxon>
        <taxon>Fusobacteriaceae</taxon>
        <taxon>Fusobacterium</taxon>
    </lineage>
</organism>
<evidence type="ECO:0000256" key="5">
    <source>
        <dbReference type="PROSITE-ProRule" id="PRU10137"/>
    </source>
</evidence>
<dbReference type="InterPro" id="IPR036162">
    <property type="entry name" value="Resolvase-like_N_sf"/>
</dbReference>
<dbReference type="Gene3D" id="3.40.50.1390">
    <property type="entry name" value="Resolvase, N-terminal catalytic domain"/>
    <property type="match status" value="1"/>
</dbReference>
<dbReference type="SUPFAM" id="SSF53041">
    <property type="entry name" value="Resolvase-like"/>
    <property type="match status" value="1"/>
</dbReference>
<accession>A0A246EGI9</accession>
<keyword evidence="3" id="KW-0233">DNA recombination</keyword>
<dbReference type="InterPro" id="IPR038109">
    <property type="entry name" value="DNA_bind_recomb_sf"/>
</dbReference>
<dbReference type="PROSITE" id="PS51737">
    <property type="entry name" value="RECOMBINASE_DNA_BIND"/>
    <property type="match status" value="1"/>
</dbReference>
<dbReference type="Pfam" id="PF13408">
    <property type="entry name" value="Zn_ribbon_recom"/>
    <property type="match status" value="1"/>
</dbReference>
<sequence>MQDFINNNLKRGLLMDNQRIAIYVRVSTDMQGDESIENQIERCKQYLQFKGFNSDTAEVISDIASGADDGRKGLSQLMEKINNKEIDVLIVTELSRLSRKIKTLINIIETVKSNDVVIIAVIQNIDTATPMGKAMILMTGLFAELERDNLKQRVKNTLDTKARNGNHTGGVAPYGYDLINKELVPNPEKSKIVKKLFNDFILGVSLSDLSRNYDIRLTTVRRILASPTYIGTKVYGTRIVNNDGKVVYADPENIKYIPNAHLPIIDEEAFYTVQKMLNESVDKWHLRSKNKQKEYLLYGLIKCYNGHNMYGAETTNHYRYYRCGLHGKLVDKKFCPKKNILAAEIEKDVINDILNFDISKVDIEKGKKLKEIELKKYSDDLGIEQEKLKKITDLYVNDQLEKDDYLERKVVIDKRIKLLESKIIILNKNITEEENQRKSINSLKLVIEKLKTKPSFEKMQKYLHTIINKVQFINDFEYEIYFNI</sequence>